<evidence type="ECO:0000256" key="6">
    <source>
        <dbReference type="SAM" id="Phobius"/>
    </source>
</evidence>
<reference evidence="7 8" key="1">
    <citation type="submission" date="2024-09" db="EMBL/GenBank/DDBJ databases">
        <title>Rethinking Asexuality: The Enigmatic Case of Functional Sexual Genes in Lepraria (Stereocaulaceae).</title>
        <authorList>
            <person name="Doellman M."/>
            <person name="Sun Y."/>
            <person name="Barcenas-Pena A."/>
            <person name="Lumbsch H.T."/>
            <person name="Grewe F."/>
        </authorList>
    </citation>
    <scope>NUCLEOTIDE SEQUENCE [LARGE SCALE GENOMIC DNA]</scope>
    <source>
        <strain evidence="7 8">Grewe 0041</strain>
    </source>
</reference>
<dbReference type="EMBL" id="JBHFEH010000033">
    <property type="protein sequence ID" value="KAL2051673.1"/>
    <property type="molecule type" value="Genomic_DNA"/>
</dbReference>
<organism evidence="7 8">
    <name type="scientific">Lepraria finkii</name>
    <dbReference type="NCBI Taxonomy" id="1340010"/>
    <lineage>
        <taxon>Eukaryota</taxon>
        <taxon>Fungi</taxon>
        <taxon>Dikarya</taxon>
        <taxon>Ascomycota</taxon>
        <taxon>Pezizomycotina</taxon>
        <taxon>Lecanoromycetes</taxon>
        <taxon>OSLEUM clade</taxon>
        <taxon>Lecanoromycetidae</taxon>
        <taxon>Lecanorales</taxon>
        <taxon>Lecanorineae</taxon>
        <taxon>Stereocaulaceae</taxon>
        <taxon>Lepraria</taxon>
    </lineage>
</organism>
<dbReference type="InterPro" id="IPR051415">
    <property type="entry name" value="LAAT-1"/>
</dbReference>
<feature type="transmembrane region" description="Helical" evidence="6">
    <location>
        <begin position="174"/>
        <end position="194"/>
    </location>
</feature>
<keyword evidence="4 6" id="KW-0472">Membrane</keyword>
<evidence type="ECO:0000256" key="5">
    <source>
        <dbReference type="SAM" id="MobiDB-lite"/>
    </source>
</evidence>
<protein>
    <recommendedName>
        <fullName evidence="9">PQ loop repeat protein</fullName>
    </recommendedName>
</protein>
<keyword evidence="3 6" id="KW-1133">Transmembrane helix</keyword>
<feature type="transmembrane region" description="Helical" evidence="6">
    <location>
        <begin position="215"/>
        <end position="234"/>
    </location>
</feature>
<feature type="transmembrane region" description="Helical" evidence="6">
    <location>
        <begin position="20"/>
        <end position="38"/>
    </location>
</feature>
<evidence type="ECO:0008006" key="9">
    <source>
        <dbReference type="Google" id="ProtNLM"/>
    </source>
</evidence>
<keyword evidence="8" id="KW-1185">Reference proteome</keyword>
<evidence type="ECO:0000256" key="4">
    <source>
        <dbReference type="ARBA" id="ARBA00023136"/>
    </source>
</evidence>
<feature type="transmembrane region" description="Helical" evidence="6">
    <location>
        <begin position="145"/>
        <end position="168"/>
    </location>
</feature>
<accession>A0ABR4B188</accession>
<keyword evidence="2 6" id="KW-0812">Transmembrane</keyword>
<dbReference type="Proteomes" id="UP001590951">
    <property type="component" value="Unassembled WGS sequence"/>
</dbReference>
<comment type="caution">
    <text evidence="7">The sequence shown here is derived from an EMBL/GenBank/DDBJ whole genome shotgun (WGS) entry which is preliminary data.</text>
</comment>
<sequence length="296" mass="32497">MVTFEVMYNATTPHCADLSSPSYVNFTLSILILLGILISYLPQHHRIVSRRSSEGISPYFVLLGTTSGTCAFANILTLPASQRDLACCRELSGFDCAAGLLGMAQVGVQWVCFIIILLLFLLFFPTATPFAPSSQPTNQPSLRTAFIVFGTCILHLILVFIVSAIILYRFPSHLTAWAHTLGILGTCLAAVQFLPQIYTTWKLQAVESLSIPMMCIQTPGSFVWVGSLAARFGWEGWSTWGIYLVTGVLQGCLLGMGITFEVRKWKKRKQGVEGVDGNGHAGDDDHEGTRLLDNER</sequence>
<dbReference type="SMART" id="SM00679">
    <property type="entry name" value="CTNS"/>
    <property type="match status" value="2"/>
</dbReference>
<comment type="subcellular location">
    <subcellularLocation>
        <location evidence="1">Membrane</location>
        <topology evidence="1">Multi-pass membrane protein</topology>
    </subcellularLocation>
</comment>
<dbReference type="Gene3D" id="1.20.1280.290">
    <property type="match status" value="1"/>
</dbReference>
<feature type="transmembrane region" description="Helical" evidence="6">
    <location>
        <begin position="240"/>
        <end position="260"/>
    </location>
</feature>
<feature type="transmembrane region" description="Helical" evidence="6">
    <location>
        <begin position="100"/>
        <end position="124"/>
    </location>
</feature>
<name>A0ABR4B188_9LECA</name>
<gene>
    <name evidence="7" type="ORF">ABVK25_008087</name>
</gene>
<dbReference type="PANTHER" id="PTHR16201:SF11">
    <property type="entry name" value="PQ-LOOP REPEAT-CONTAINING PROTEIN"/>
    <property type="match status" value="1"/>
</dbReference>
<evidence type="ECO:0000313" key="7">
    <source>
        <dbReference type="EMBL" id="KAL2051673.1"/>
    </source>
</evidence>
<evidence type="ECO:0000256" key="2">
    <source>
        <dbReference type="ARBA" id="ARBA00022692"/>
    </source>
</evidence>
<evidence type="ECO:0000313" key="8">
    <source>
        <dbReference type="Proteomes" id="UP001590951"/>
    </source>
</evidence>
<evidence type="ECO:0000256" key="3">
    <source>
        <dbReference type="ARBA" id="ARBA00022989"/>
    </source>
</evidence>
<feature type="region of interest" description="Disordered" evidence="5">
    <location>
        <begin position="272"/>
        <end position="296"/>
    </location>
</feature>
<dbReference type="Pfam" id="PF04193">
    <property type="entry name" value="PQ-loop"/>
    <property type="match status" value="2"/>
</dbReference>
<dbReference type="InterPro" id="IPR006603">
    <property type="entry name" value="PQ-loop_rpt"/>
</dbReference>
<proteinExistence type="predicted"/>
<evidence type="ECO:0000256" key="1">
    <source>
        <dbReference type="ARBA" id="ARBA00004141"/>
    </source>
</evidence>
<feature type="compositionally biased region" description="Basic and acidic residues" evidence="5">
    <location>
        <begin position="281"/>
        <end position="296"/>
    </location>
</feature>
<feature type="transmembrane region" description="Helical" evidence="6">
    <location>
        <begin position="59"/>
        <end position="80"/>
    </location>
</feature>
<dbReference type="PANTHER" id="PTHR16201">
    <property type="entry name" value="SEVEN TRANSMEMBRANE PROTEIN 1-RELATED"/>
    <property type="match status" value="1"/>
</dbReference>